<dbReference type="InterPro" id="IPR000782">
    <property type="entry name" value="FAS1_domain"/>
</dbReference>
<dbReference type="Pfam" id="PF02469">
    <property type="entry name" value="Fasciclin"/>
    <property type="match status" value="2"/>
</dbReference>
<gene>
    <name evidence="3" type="ORF">PoB_006531000</name>
</gene>
<dbReference type="GO" id="GO:0050839">
    <property type="term" value="F:cell adhesion molecule binding"/>
    <property type="evidence" value="ECO:0007669"/>
    <property type="project" value="TreeGrafter"/>
</dbReference>
<dbReference type="PANTHER" id="PTHR10900:SF77">
    <property type="entry name" value="FI19380P1"/>
    <property type="match status" value="1"/>
</dbReference>
<sequence>MQRLSVILALALVPFTCLAQMAQNDPSQEVDSEILKVLPQTDENSNQPALDESNEAVGKYALRQILKDKYQSGKDVKIPEAAYNLGLKTLVRFLEMARLKTFLNGKGPFTLFGPTDEAFTKLPEWAKEAITKNTTILADVLKFHVLASKVNSSVLTNNLLAETALGEKLRINIYKNASVYTAQCAPLDLTRVNKPALNGIIHVLNGVMLPPAGNIVTALSMDVVFNILVKCVKEAGLVETLSGDGPFTVFAPTNNAFAKLPPGTIQKLLNNPELLAKILKYHVVAGTFCSSGLESGSVNTVEGQDVKVTVSAGGVMVNSAKVVYADVSVTNGVVHVIDTVLIPPTSLL</sequence>
<name>A0AAV4D492_9GAST</name>
<dbReference type="GO" id="GO:0030198">
    <property type="term" value="P:extracellular matrix organization"/>
    <property type="evidence" value="ECO:0007669"/>
    <property type="project" value="TreeGrafter"/>
</dbReference>
<feature type="domain" description="FAS1" evidence="2">
    <location>
        <begin position="212"/>
        <end position="341"/>
    </location>
</feature>
<dbReference type="GO" id="GO:0007155">
    <property type="term" value="P:cell adhesion"/>
    <property type="evidence" value="ECO:0007669"/>
    <property type="project" value="TreeGrafter"/>
</dbReference>
<comment type="caution">
    <text evidence="3">The sequence shown here is derived from an EMBL/GenBank/DDBJ whole genome shotgun (WGS) entry which is preliminary data.</text>
</comment>
<dbReference type="InterPro" id="IPR050904">
    <property type="entry name" value="Adhesion/Biosynth-related"/>
</dbReference>
<evidence type="ECO:0000259" key="2">
    <source>
        <dbReference type="PROSITE" id="PS50213"/>
    </source>
</evidence>
<dbReference type="GO" id="GO:0031012">
    <property type="term" value="C:extracellular matrix"/>
    <property type="evidence" value="ECO:0007669"/>
    <property type="project" value="TreeGrafter"/>
</dbReference>
<dbReference type="PROSITE" id="PS50213">
    <property type="entry name" value="FAS1"/>
    <property type="match status" value="2"/>
</dbReference>
<proteinExistence type="predicted"/>
<evidence type="ECO:0000256" key="1">
    <source>
        <dbReference type="SAM" id="SignalP"/>
    </source>
</evidence>
<dbReference type="FunFam" id="2.30.180.10:FF:000019">
    <property type="entry name" value="Cell surface lipoprotein"/>
    <property type="match status" value="1"/>
</dbReference>
<dbReference type="AlphaFoldDB" id="A0AAV4D492"/>
<evidence type="ECO:0000313" key="3">
    <source>
        <dbReference type="EMBL" id="GFO38805.1"/>
    </source>
</evidence>
<organism evidence="3 4">
    <name type="scientific">Plakobranchus ocellatus</name>
    <dbReference type="NCBI Taxonomy" id="259542"/>
    <lineage>
        <taxon>Eukaryota</taxon>
        <taxon>Metazoa</taxon>
        <taxon>Spiralia</taxon>
        <taxon>Lophotrochozoa</taxon>
        <taxon>Mollusca</taxon>
        <taxon>Gastropoda</taxon>
        <taxon>Heterobranchia</taxon>
        <taxon>Euthyneura</taxon>
        <taxon>Panpulmonata</taxon>
        <taxon>Sacoglossa</taxon>
        <taxon>Placobranchoidea</taxon>
        <taxon>Plakobranchidae</taxon>
        <taxon>Plakobranchus</taxon>
    </lineage>
</organism>
<keyword evidence="4" id="KW-1185">Reference proteome</keyword>
<dbReference type="SMART" id="SM00554">
    <property type="entry name" value="FAS1"/>
    <property type="match status" value="2"/>
</dbReference>
<dbReference type="EMBL" id="BLXT01007365">
    <property type="protein sequence ID" value="GFO38805.1"/>
    <property type="molecule type" value="Genomic_DNA"/>
</dbReference>
<reference evidence="3 4" key="1">
    <citation type="journal article" date="2021" name="Elife">
        <title>Chloroplast acquisition without the gene transfer in kleptoplastic sea slugs, Plakobranchus ocellatus.</title>
        <authorList>
            <person name="Maeda T."/>
            <person name="Takahashi S."/>
            <person name="Yoshida T."/>
            <person name="Shimamura S."/>
            <person name="Takaki Y."/>
            <person name="Nagai Y."/>
            <person name="Toyoda A."/>
            <person name="Suzuki Y."/>
            <person name="Arimoto A."/>
            <person name="Ishii H."/>
            <person name="Satoh N."/>
            <person name="Nishiyama T."/>
            <person name="Hasebe M."/>
            <person name="Maruyama T."/>
            <person name="Minagawa J."/>
            <person name="Obokata J."/>
            <person name="Shigenobu S."/>
        </authorList>
    </citation>
    <scope>NUCLEOTIDE SEQUENCE [LARGE SCALE GENOMIC DNA]</scope>
</reference>
<dbReference type="Proteomes" id="UP000735302">
    <property type="component" value="Unassembled WGS sequence"/>
</dbReference>
<feature type="chain" id="PRO_5043394139" evidence="1">
    <location>
        <begin position="20"/>
        <end position="348"/>
    </location>
</feature>
<dbReference type="InterPro" id="IPR036378">
    <property type="entry name" value="FAS1_dom_sf"/>
</dbReference>
<protein>
    <submittedName>
        <fullName evidence="3">Fasciclin domain containing protein</fullName>
    </submittedName>
</protein>
<dbReference type="GO" id="GO:0005615">
    <property type="term" value="C:extracellular space"/>
    <property type="evidence" value="ECO:0007669"/>
    <property type="project" value="TreeGrafter"/>
</dbReference>
<accession>A0AAV4D492</accession>
<evidence type="ECO:0000313" key="4">
    <source>
        <dbReference type="Proteomes" id="UP000735302"/>
    </source>
</evidence>
<dbReference type="PANTHER" id="PTHR10900">
    <property type="entry name" value="PERIOSTIN-RELATED"/>
    <property type="match status" value="1"/>
</dbReference>
<feature type="signal peptide" evidence="1">
    <location>
        <begin position="1"/>
        <end position="19"/>
    </location>
</feature>
<feature type="domain" description="FAS1" evidence="2">
    <location>
        <begin position="74"/>
        <end position="208"/>
    </location>
</feature>
<dbReference type="FunFam" id="2.30.180.10:FF:000032">
    <property type="entry name" value="Fasciclin domain-containing protein, putative"/>
    <property type="match status" value="1"/>
</dbReference>
<keyword evidence="1" id="KW-0732">Signal</keyword>
<dbReference type="SUPFAM" id="SSF82153">
    <property type="entry name" value="FAS1 domain"/>
    <property type="match status" value="2"/>
</dbReference>
<dbReference type="Gene3D" id="2.30.180.10">
    <property type="entry name" value="FAS1 domain"/>
    <property type="match status" value="2"/>
</dbReference>